<dbReference type="InterPro" id="IPR044925">
    <property type="entry name" value="His-Me_finger_sf"/>
</dbReference>
<evidence type="ECO:0000259" key="1">
    <source>
        <dbReference type="SMART" id="SM00507"/>
    </source>
</evidence>
<dbReference type="Proteomes" id="UP000230551">
    <property type="component" value="Unassembled WGS sequence"/>
</dbReference>
<comment type="caution">
    <text evidence="2">The sequence shown here is derived from an EMBL/GenBank/DDBJ whole genome shotgun (WGS) entry which is preliminary data.</text>
</comment>
<dbReference type="InterPro" id="IPR003615">
    <property type="entry name" value="HNH_nuc"/>
</dbReference>
<gene>
    <name evidence="2" type="ORF">CQY22_016950</name>
</gene>
<dbReference type="AlphaFoldDB" id="A0A2G5P4T3"/>
<organism evidence="2 3">
    <name type="scientific">Mycolicibacterium brumae</name>
    <dbReference type="NCBI Taxonomy" id="85968"/>
    <lineage>
        <taxon>Bacteria</taxon>
        <taxon>Bacillati</taxon>
        <taxon>Actinomycetota</taxon>
        <taxon>Actinomycetes</taxon>
        <taxon>Mycobacteriales</taxon>
        <taxon>Mycobacteriaceae</taxon>
        <taxon>Mycolicibacterium</taxon>
    </lineage>
</organism>
<dbReference type="Pfam" id="PF13392">
    <property type="entry name" value="HNH_3"/>
    <property type="match status" value="1"/>
</dbReference>
<reference evidence="2 3" key="1">
    <citation type="journal article" date="2017" name="Infect. Genet. Evol.">
        <title>The new phylogeny of the genus Mycobacterium: The old and the news.</title>
        <authorList>
            <person name="Tortoli E."/>
            <person name="Fedrizzi T."/>
            <person name="Meehan C.J."/>
            <person name="Trovato A."/>
            <person name="Grottola A."/>
            <person name="Giacobazzi E."/>
            <person name="Serpini G.F."/>
            <person name="Tagliazucchi S."/>
            <person name="Fabio A."/>
            <person name="Bettua C."/>
            <person name="Bertorelli R."/>
            <person name="Frascaro F."/>
            <person name="De Sanctis V."/>
            <person name="Pecorari M."/>
            <person name="Jousson O."/>
            <person name="Segata N."/>
            <person name="Cirillo D.M."/>
        </authorList>
    </citation>
    <scope>NUCLEOTIDE SEQUENCE [LARGE SCALE GENOMIC DNA]</scope>
    <source>
        <strain evidence="2 3">CIP1034565</strain>
    </source>
</reference>
<dbReference type="OrthoDB" id="2085958at2"/>
<keyword evidence="3" id="KW-1185">Reference proteome</keyword>
<dbReference type="EMBL" id="PDCN02000031">
    <property type="protein sequence ID" value="PIB73391.1"/>
    <property type="molecule type" value="Genomic_DNA"/>
</dbReference>
<feature type="domain" description="HNH nuclease" evidence="1">
    <location>
        <begin position="53"/>
        <end position="108"/>
    </location>
</feature>
<keyword evidence="2" id="KW-0540">Nuclease</keyword>
<evidence type="ECO:0000313" key="3">
    <source>
        <dbReference type="Proteomes" id="UP000230551"/>
    </source>
</evidence>
<keyword evidence="2" id="KW-0378">Hydrolase</keyword>
<dbReference type="SMART" id="SM00507">
    <property type="entry name" value="HNHc"/>
    <property type="match status" value="1"/>
</dbReference>
<dbReference type="GO" id="GO:0004519">
    <property type="term" value="F:endonuclease activity"/>
    <property type="evidence" value="ECO:0007669"/>
    <property type="project" value="UniProtKB-KW"/>
</dbReference>
<proteinExistence type="predicted"/>
<accession>A0A2G5P4T3</accession>
<protein>
    <submittedName>
        <fullName evidence="2">HNH endonuclease</fullName>
    </submittedName>
</protein>
<sequence>MRTCRGCGSALTKRSQKSFCSNACQRAAERAERTKHWLETGEASCAGSHRLHYIRLHLAQAQSGRCAICGCSDVWQGEILAFVLDHIDGNPDNNRPENLRLVCPNCDSQLPTYKSRNRGHGRAFRRTRYANGQSY</sequence>
<keyword evidence="2" id="KW-0255">Endonuclease</keyword>
<name>A0A2G5P4T3_9MYCO</name>
<evidence type="ECO:0000313" key="2">
    <source>
        <dbReference type="EMBL" id="PIB73391.1"/>
    </source>
</evidence>
<dbReference type="RefSeq" id="WP_090593238.1">
    <property type="nucleotide sequence ID" value="NZ_CP104302.1"/>
</dbReference>
<dbReference type="SUPFAM" id="SSF54060">
    <property type="entry name" value="His-Me finger endonucleases"/>
    <property type="match status" value="1"/>
</dbReference>
<dbReference type="CDD" id="cd00085">
    <property type="entry name" value="HNHc"/>
    <property type="match status" value="1"/>
</dbReference>